<dbReference type="PROSITE" id="PS00623">
    <property type="entry name" value="GMC_OXRED_1"/>
    <property type="match status" value="1"/>
</dbReference>
<keyword evidence="2" id="KW-0274">FAD</keyword>
<dbReference type="Gene3D" id="3.50.50.60">
    <property type="entry name" value="FAD/NAD(P)-binding domain"/>
    <property type="match status" value="1"/>
</dbReference>
<dbReference type="OrthoDB" id="413885at2759"/>
<dbReference type="InterPro" id="IPR053208">
    <property type="entry name" value="GMC_Oxidoreductase_CD"/>
</dbReference>
<dbReference type="InterPro" id="IPR000172">
    <property type="entry name" value="GMC_OxRdtase_N"/>
</dbReference>
<dbReference type="Proteomes" id="UP001140453">
    <property type="component" value="Unassembled WGS sequence"/>
</dbReference>
<comment type="similarity">
    <text evidence="1 2">Belongs to the GMC oxidoreductase family.</text>
</comment>
<keyword evidence="3" id="KW-0732">Signal</keyword>
<feature type="domain" description="Glucose-methanol-choline oxidoreductase N-terminal" evidence="5">
    <location>
        <begin position="510"/>
        <end position="524"/>
    </location>
</feature>
<reference evidence="6" key="1">
    <citation type="submission" date="2022-10" db="EMBL/GenBank/DDBJ databases">
        <title>Tapping the CABI collections for fungal endophytes: first genome assemblies for Collariella, Neodidymelliopsis, Ascochyta clinopodiicola, Didymella pomorum, Didymosphaeria variabile, Neocosmospora piperis and Neocucurbitaria cava.</title>
        <authorList>
            <person name="Hill R."/>
        </authorList>
    </citation>
    <scope>NUCLEOTIDE SEQUENCE</scope>
    <source>
        <strain evidence="6">IMI 355082</strain>
    </source>
</reference>
<evidence type="ECO:0000259" key="5">
    <source>
        <dbReference type="PROSITE" id="PS00624"/>
    </source>
</evidence>
<feature type="signal peptide" evidence="3">
    <location>
        <begin position="1"/>
        <end position="23"/>
    </location>
</feature>
<dbReference type="SUPFAM" id="SSF54373">
    <property type="entry name" value="FAD-linked reductases, C-terminal domain"/>
    <property type="match status" value="1"/>
</dbReference>
<dbReference type="InterPro" id="IPR015920">
    <property type="entry name" value="Cellobiose_DH-like_cyt"/>
</dbReference>
<evidence type="ECO:0000256" key="3">
    <source>
        <dbReference type="SAM" id="SignalP"/>
    </source>
</evidence>
<accession>A0A9W8Z1W0</accession>
<evidence type="ECO:0000256" key="2">
    <source>
        <dbReference type="RuleBase" id="RU003968"/>
    </source>
</evidence>
<organism evidence="6 7">
    <name type="scientific">Gnomoniopsis smithogilvyi</name>
    <dbReference type="NCBI Taxonomy" id="1191159"/>
    <lineage>
        <taxon>Eukaryota</taxon>
        <taxon>Fungi</taxon>
        <taxon>Dikarya</taxon>
        <taxon>Ascomycota</taxon>
        <taxon>Pezizomycotina</taxon>
        <taxon>Sordariomycetes</taxon>
        <taxon>Sordariomycetidae</taxon>
        <taxon>Diaporthales</taxon>
        <taxon>Gnomoniaceae</taxon>
        <taxon>Gnomoniopsis</taxon>
    </lineage>
</organism>
<dbReference type="Pfam" id="PF00732">
    <property type="entry name" value="GMC_oxred_N"/>
    <property type="match status" value="1"/>
</dbReference>
<dbReference type="GO" id="GO:0016614">
    <property type="term" value="F:oxidoreductase activity, acting on CH-OH group of donors"/>
    <property type="evidence" value="ECO:0007669"/>
    <property type="project" value="InterPro"/>
</dbReference>
<sequence length="798" mass="84505">MLSFKGLGIALTAVAFYGQQCWAQDPVLYTDPLTNITFPTWSDGEGYTFGMIVPETALTTDTYDYIGYLSCTTPAGAGEAWCGLSHGQSGQMTQALLLMAWPYNDQVLTSFRYAGGYVEPDVYTGDAVLKTLASSVNDTAFTIVYQCVGCWAWNQDGATGNVSTTAGFAVLGRAAANEAVGNPGCPNDISIPYHSRAFGQYGAPFSSATAASYSAYATMTTQATTTATTCADATATTTSAPTATATVSCNAIPTGKTWDYVIVGGGAGGIPMADKLTEAGHSVLLLEKGPPSTGQWGGDMRPDWLSGTNLTRFDVPGLCNEIWVNSTGVACSDTDQMAGCVLGGGTAVNAGLWWKPHHLDWDDNFPAGWQSSDVVDATNRVFSRIRGTETPSTDGKLYLDQGYNVLAGGLQSSGWTRVIANDAPDSKNRTFAHTNFMFSNGQRYGPLAAYLTTAAARTSLFTMWTNTAADRIVRNGSQATGVEVSCSAGTGYSGTVNLTPGTGRVIVSAGSFGSPKLLFRSGIGPTDQLTIVQGSSDGAKMINQSDWIDLPVGYNLAEQMNTDTIITHPDVVFYDFYAAWDDPIAADKTAYLSSRTGILTQSAPNIGPMMWDSITVSDGTTRQLQWTSRVEGDSSITNDTHAMTMSQYLGRGQVSRGRATITSGLSMSVSTQPFFHDDGDKEAVIQGIKNLQTALANVTGLQWIRPAPNQTAEDYVDSLLVTANGRRANHWMGTNKMGTDDGRSGGTAVVDTNAKVYGTDNIFVVDASIFPGQITTNPSGMIVTVAEHASQKILALET</sequence>
<dbReference type="GO" id="GO:0050660">
    <property type="term" value="F:flavin adenine dinucleotide binding"/>
    <property type="evidence" value="ECO:0007669"/>
    <property type="project" value="InterPro"/>
</dbReference>
<comment type="caution">
    <text evidence="6">The sequence shown here is derived from an EMBL/GenBank/DDBJ whole genome shotgun (WGS) entry which is preliminary data.</text>
</comment>
<keyword evidence="2" id="KW-0285">Flavoprotein</keyword>
<dbReference type="InterPro" id="IPR036188">
    <property type="entry name" value="FAD/NAD-bd_sf"/>
</dbReference>
<dbReference type="EMBL" id="JAPEVB010000001">
    <property type="protein sequence ID" value="KAJ4396268.1"/>
    <property type="molecule type" value="Genomic_DNA"/>
</dbReference>
<protein>
    <recommendedName>
        <fullName evidence="4 5">Glucose-methanol-choline oxidoreductase N-terminal domain-containing protein</fullName>
    </recommendedName>
</protein>
<dbReference type="SUPFAM" id="SSF49344">
    <property type="entry name" value="CBD9-like"/>
    <property type="match status" value="1"/>
</dbReference>
<evidence type="ECO:0000256" key="1">
    <source>
        <dbReference type="ARBA" id="ARBA00010790"/>
    </source>
</evidence>
<evidence type="ECO:0000259" key="4">
    <source>
        <dbReference type="PROSITE" id="PS00623"/>
    </source>
</evidence>
<dbReference type="PANTHER" id="PTHR47190">
    <property type="entry name" value="DEHYDROGENASE, PUTATIVE-RELATED"/>
    <property type="match status" value="1"/>
</dbReference>
<gene>
    <name evidence="6" type="ORF">N0V93_000487</name>
</gene>
<dbReference type="PANTHER" id="PTHR47190:SF2">
    <property type="entry name" value="CELLOBIOSE DEHYDROGENASE (AFU_ORTHOLOGUE AFUA_2G17620)"/>
    <property type="match status" value="1"/>
</dbReference>
<evidence type="ECO:0000313" key="6">
    <source>
        <dbReference type="EMBL" id="KAJ4396268.1"/>
    </source>
</evidence>
<dbReference type="Pfam" id="PF16010">
    <property type="entry name" value="CDH-cyt"/>
    <property type="match status" value="1"/>
</dbReference>
<name>A0A9W8Z1W0_9PEZI</name>
<feature type="chain" id="PRO_5040860118" description="Glucose-methanol-choline oxidoreductase N-terminal domain-containing protein" evidence="3">
    <location>
        <begin position="24"/>
        <end position="798"/>
    </location>
</feature>
<dbReference type="SUPFAM" id="SSF51905">
    <property type="entry name" value="FAD/NAD(P)-binding domain"/>
    <property type="match status" value="1"/>
</dbReference>
<dbReference type="Pfam" id="PF05199">
    <property type="entry name" value="GMC_oxred_C"/>
    <property type="match status" value="1"/>
</dbReference>
<evidence type="ECO:0000313" key="7">
    <source>
        <dbReference type="Proteomes" id="UP001140453"/>
    </source>
</evidence>
<dbReference type="PROSITE" id="PS00624">
    <property type="entry name" value="GMC_OXRED_2"/>
    <property type="match status" value="1"/>
</dbReference>
<dbReference type="AlphaFoldDB" id="A0A9W8Z1W0"/>
<dbReference type="Gene3D" id="2.60.40.1210">
    <property type="entry name" value="Cellobiose dehydrogenase, cytochrome domain"/>
    <property type="match status" value="1"/>
</dbReference>
<dbReference type="Gene3D" id="3.30.410.10">
    <property type="entry name" value="Cholesterol Oxidase, domain 2"/>
    <property type="match status" value="1"/>
</dbReference>
<keyword evidence="7" id="KW-1185">Reference proteome</keyword>
<dbReference type="InterPro" id="IPR007867">
    <property type="entry name" value="GMC_OxRtase_C"/>
</dbReference>
<dbReference type="CDD" id="cd09630">
    <property type="entry name" value="CDH_like_cytochrome"/>
    <property type="match status" value="1"/>
</dbReference>
<feature type="domain" description="Glucose-methanol-choline oxidoreductase N-terminal" evidence="4">
    <location>
        <begin position="339"/>
        <end position="362"/>
    </location>
</feature>
<proteinExistence type="inferred from homology"/>